<keyword evidence="3" id="KW-0694">RNA-binding</keyword>
<dbReference type="InterPro" id="IPR000244">
    <property type="entry name" value="Ribosomal_bL9"/>
</dbReference>
<dbReference type="GO" id="GO:0006412">
    <property type="term" value="P:translation"/>
    <property type="evidence" value="ECO:0007669"/>
    <property type="project" value="InterPro"/>
</dbReference>
<evidence type="ECO:0000313" key="12">
    <source>
        <dbReference type="Proteomes" id="UP000825935"/>
    </source>
</evidence>
<dbReference type="GO" id="GO:0019843">
    <property type="term" value="F:rRNA binding"/>
    <property type="evidence" value="ECO:0007669"/>
    <property type="project" value="UniProtKB-KW"/>
</dbReference>
<dbReference type="SUPFAM" id="SSF55653">
    <property type="entry name" value="Ribosomal protein L9 C-domain"/>
    <property type="match status" value="1"/>
</dbReference>
<dbReference type="PANTHER" id="PTHR21368">
    <property type="entry name" value="50S RIBOSOMAL PROTEIN L9"/>
    <property type="match status" value="1"/>
</dbReference>
<dbReference type="GO" id="GO:0005840">
    <property type="term" value="C:ribosome"/>
    <property type="evidence" value="ECO:0007669"/>
    <property type="project" value="UniProtKB-KW"/>
</dbReference>
<dbReference type="OrthoDB" id="5555409at2759"/>
<proteinExistence type="inferred from homology"/>
<organism evidence="11 12">
    <name type="scientific">Ceratopteris richardii</name>
    <name type="common">Triangle waterfern</name>
    <dbReference type="NCBI Taxonomy" id="49495"/>
    <lineage>
        <taxon>Eukaryota</taxon>
        <taxon>Viridiplantae</taxon>
        <taxon>Streptophyta</taxon>
        <taxon>Embryophyta</taxon>
        <taxon>Tracheophyta</taxon>
        <taxon>Polypodiopsida</taxon>
        <taxon>Polypodiidae</taxon>
        <taxon>Polypodiales</taxon>
        <taxon>Pteridineae</taxon>
        <taxon>Pteridaceae</taxon>
        <taxon>Parkerioideae</taxon>
        <taxon>Ceratopteris</taxon>
    </lineage>
</organism>
<feature type="domain" description="Ribosomal protein L9" evidence="9">
    <location>
        <begin position="20"/>
        <end position="57"/>
    </location>
</feature>
<dbReference type="InterPro" id="IPR009027">
    <property type="entry name" value="Ribosomal_bL9/RNase_H1_N"/>
</dbReference>
<dbReference type="Proteomes" id="UP000825935">
    <property type="component" value="Chromosome 21"/>
</dbReference>
<dbReference type="Pfam" id="PF01281">
    <property type="entry name" value="Ribosomal_L9_N"/>
    <property type="match status" value="1"/>
</dbReference>
<reference evidence="11" key="1">
    <citation type="submission" date="2021-08" db="EMBL/GenBank/DDBJ databases">
        <title>WGS assembly of Ceratopteris richardii.</title>
        <authorList>
            <person name="Marchant D.B."/>
            <person name="Chen G."/>
            <person name="Jenkins J."/>
            <person name="Shu S."/>
            <person name="Leebens-Mack J."/>
            <person name="Grimwood J."/>
            <person name="Schmutz J."/>
            <person name="Soltis P."/>
            <person name="Soltis D."/>
            <person name="Chen Z.-H."/>
        </authorList>
    </citation>
    <scope>NUCLEOTIDE SEQUENCE</scope>
    <source>
        <strain evidence="11">Whitten #5841</strain>
        <tissue evidence="11">Leaf</tissue>
    </source>
</reference>
<dbReference type="SUPFAM" id="SSF55658">
    <property type="entry name" value="L9 N-domain-like"/>
    <property type="match status" value="1"/>
</dbReference>
<dbReference type="AlphaFoldDB" id="A0A8T2S800"/>
<feature type="domain" description="Large ribosomal subunit protein bL9 C-terminal" evidence="10">
    <location>
        <begin position="112"/>
        <end position="173"/>
    </location>
</feature>
<keyword evidence="5" id="KW-0687">Ribonucleoprotein</keyword>
<dbReference type="InterPro" id="IPR036935">
    <property type="entry name" value="Ribosomal_bL9_N_sf"/>
</dbReference>
<evidence type="ECO:0000259" key="10">
    <source>
        <dbReference type="Pfam" id="PF03948"/>
    </source>
</evidence>
<comment type="caution">
    <text evidence="11">The sequence shown here is derived from an EMBL/GenBank/DDBJ whole genome shotgun (WGS) entry which is preliminary data.</text>
</comment>
<dbReference type="Pfam" id="PF03948">
    <property type="entry name" value="Ribosomal_L9_C"/>
    <property type="match status" value="1"/>
</dbReference>
<name>A0A8T2S800_CERRI</name>
<dbReference type="GO" id="GO:0003735">
    <property type="term" value="F:structural constituent of ribosome"/>
    <property type="evidence" value="ECO:0007669"/>
    <property type="project" value="InterPro"/>
</dbReference>
<evidence type="ECO:0000256" key="8">
    <source>
        <dbReference type="ARBA" id="ARBA00035427"/>
    </source>
</evidence>
<accession>A0A8T2S800</accession>
<keyword evidence="4" id="KW-0689">Ribosomal protein</keyword>
<evidence type="ECO:0000256" key="5">
    <source>
        <dbReference type="ARBA" id="ARBA00023274"/>
    </source>
</evidence>
<evidence type="ECO:0000256" key="1">
    <source>
        <dbReference type="ARBA" id="ARBA00010605"/>
    </source>
</evidence>
<dbReference type="InterPro" id="IPR020069">
    <property type="entry name" value="Ribosomal_bL9_C"/>
</dbReference>
<dbReference type="GO" id="GO:1990904">
    <property type="term" value="C:ribonucleoprotein complex"/>
    <property type="evidence" value="ECO:0007669"/>
    <property type="project" value="UniProtKB-KW"/>
</dbReference>
<keyword evidence="12" id="KW-1185">Reference proteome</keyword>
<evidence type="ECO:0000259" key="9">
    <source>
        <dbReference type="Pfam" id="PF01281"/>
    </source>
</evidence>
<keyword evidence="2" id="KW-0699">rRNA-binding</keyword>
<dbReference type="InterPro" id="IPR036791">
    <property type="entry name" value="Ribosomal_bL9_C_sf"/>
</dbReference>
<dbReference type="Gene3D" id="3.40.5.10">
    <property type="entry name" value="Ribosomal protein L9, N-terminal domain"/>
    <property type="match status" value="1"/>
</dbReference>
<evidence type="ECO:0000256" key="6">
    <source>
        <dbReference type="ARBA" id="ARBA00031047"/>
    </source>
</evidence>
<evidence type="ECO:0000256" key="2">
    <source>
        <dbReference type="ARBA" id="ARBA00022730"/>
    </source>
</evidence>
<evidence type="ECO:0000256" key="3">
    <source>
        <dbReference type="ARBA" id="ARBA00022884"/>
    </source>
</evidence>
<dbReference type="Gene3D" id="3.10.430.100">
    <property type="entry name" value="Ribosomal protein L9, C-terminal domain"/>
    <property type="match status" value="1"/>
</dbReference>
<dbReference type="InterPro" id="IPR020070">
    <property type="entry name" value="Ribosomal_bL9_N"/>
</dbReference>
<gene>
    <name evidence="11" type="ORF">KP509_21G021200</name>
</gene>
<dbReference type="EMBL" id="CM035426">
    <property type="protein sequence ID" value="KAH7314805.1"/>
    <property type="molecule type" value="Genomic_DNA"/>
</dbReference>
<comment type="similarity">
    <text evidence="1">Belongs to the bacterial ribosomal protein bL9 family.</text>
</comment>
<evidence type="ECO:0000313" key="11">
    <source>
        <dbReference type="EMBL" id="KAH7314805.1"/>
    </source>
</evidence>
<protein>
    <recommendedName>
        <fullName evidence="7">Large ribosomal subunit protein bL9c</fullName>
    </recommendedName>
    <alternativeName>
        <fullName evidence="8">50S ribosomal protein L9, chloroplastic</fullName>
    </alternativeName>
    <alternativeName>
        <fullName evidence="6">CL9</fullName>
    </alternativeName>
</protein>
<evidence type="ECO:0000256" key="4">
    <source>
        <dbReference type="ARBA" id="ARBA00022980"/>
    </source>
</evidence>
<dbReference type="OMA" id="KFAILIR"/>
<evidence type="ECO:0000256" key="7">
    <source>
        <dbReference type="ARBA" id="ARBA00035193"/>
    </source>
</evidence>
<sequence>MLEGWISTQTRGMKAAPKQMEIILTADIDKLGKAGEIVKVAKGYARNMLIPQLLALPKLDKYVDLVRRQLEVVKMDHPEVETVEEVVEAKTEEQSLKELNVILNRLDTQRLVVRRHTPRKSSSLRKHITPEDLVAEVKKQQNIQLEEINLEMTSVIDALGEYEIPLRLPRSVQIPGGKAKIFLKVKVRRA</sequence>